<dbReference type="AlphaFoldDB" id="A0AAE1RYS4"/>
<feature type="compositionally biased region" description="Low complexity" evidence="8">
    <location>
        <begin position="81"/>
        <end position="94"/>
    </location>
</feature>
<keyword evidence="4" id="KW-0812">Transmembrane</keyword>
<dbReference type="InterPro" id="IPR003544">
    <property type="entry name" value="Cyt_c_biogenesis_CcmB"/>
</dbReference>
<keyword evidence="5" id="KW-0201">Cytochrome c-type biogenesis</keyword>
<evidence type="ECO:0000256" key="3">
    <source>
        <dbReference type="ARBA" id="ARBA00022448"/>
    </source>
</evidence>
<evidence type="ECO:0000313" key="9">
    <source>
        <dbReference type="EMBL" id="KAK4360316.1"/>
    </source>
</evidence>
<evidence type="ECO:0000256" key="8">
    <source>
        <dbReference type="SAM" id="MobiDB-lite"/>
    </source>
</evidence>
<feature type="region of interest" description="Disordered" evidence="8">
    <location>
        <begin position="75"/>
        <end position="94"/>
    </location>
</feature>
<evidence type="ECO:0000256" key="6">
    <source>
        <dbReference type="ARBA" id="ARBA00022989"/>
    </source>
</evidence>
<reference evidence="9" key="1">
    <citation type="submission" date="2023-12" db="EMBL/GenBank/DDBJ databases">
        <title>Genome assembly of Anisodus tanguticus.</title>
        <authorList>
            <person name="Wang Y.-J."/>
        </authorList>
    </citation>
    <scope>NUCLEOTIDE SEQUENCE</scope>
    <source>
        <strain evidence="9">KB-2021</strain>
        <tissue evidence="9">Leaf</tissue>
    </source>
</reference>
<comment type="similarity">
    <text evidence="2">Belongs to the CcmB/CycW/HelB family.</text>
</comment>
<proteinExistence type="inferred from homology"/>
<evidence type="ECO:0000256" key="1">
    <source>
        <dbReference type="ARBA" id="ARBA00004141"/>
    </source>
</evidence>
<evidence type="ECO:0000256" key="7">
    <source>
        <dbReference type="ARBA" id="ARBA00023136"/>
    </source>
</evidence>
<keyword evidence="3" id="KW-0813">Transport</keyword>
<gene>
    <name evidence="9" type="ORF">RND71_019268</name>
</gene>
<dbReference type="GO" id="GO:0015232">
    <property type="term" value="F:heme transmembrane transporter activity"/>
    <property type="evidence" value="ECO:0007669"/>
    <property type="project" value="InterPro"/>
</dbReference>
<dbReference type="GO" id="GO:0017004">
    <property type="term" value="P:cytochrome complex assembly"/>
    <property type="evidence" value="ECO:0007669"/>
    <property type="project" value="UniProtKB-KW"/>
</dbReference>
<dbReference type="GO" id="GO:0016020">
    <property type="term" value="C:membrane"/>
    <property type="evidence" value="ECO:0007669"/>
    <property type="project" value="UniProtKB-SubCell"/>
</dbReference>
<dbReference type="PANTHER" id="PTHR30070">
    <property type="entry name" value="HEME EXPORTER PROTEIN B"/>
    <property type="match status" value="1"/>
</dbReference>
<protein>
    <submittedName>
        <fullName evidence="9">Uncharacterized protein</fullName>
    </submittedName>
</protein>
<keyword evidence="10" id="KW-1185">Reference proteome</keyword>
<sequence>MVGPSTIFIHGSAFVSTGLDKEWCWALKPNGSINHRLLRGAFGEANRRKSKRKVGCLVLTLLCGIHSRSALGITSSSGWNSSQNPTTSPTSLPPTVGLLQPLADGLKLILKEPISPSSANFSPSLFESNLGFFFSMMSLSGVLSAAAVVKERLKDRGVRLTPTLTLRVKALVGAILSLLLDEAFPSLISLVGPSSLADLELEEERGSSD</sequence>
<keyword evidence="7" id="KW-0472">Membrane</keyword>
<evidence type="ECO:0000313" key="10">
    <source>
        <dbReference type="Proteomes" id="UP001291623"/>
    </source>
</evidence>
<evidence type="ECO:0000256" key="4">
    <source>
        <dbReference type="ARBA" id="ARBA00022692"/>
    </source>
</evidence>
<name>A0AAE1RYS4_9SOLA</name>
<dbReference type="EMBL" id="JAVYJV010000010">
    <property type="protein sequence ID" value="KAK4360316.1"/>
    <property type="molecule type" value="Genomic_DNA"/>
</dbReference>
<evidence type="ECO:0000256" key="2">
    <source>
        <dbReference type="ARBA" id="ARBA00010544"/>
    </source>
</evidence>
<dbReference type="Proteomes" id="UP001291623">
    <property type="component" value="Unassembled WGS sequence"/>
</dbReference>
<accession>A0AAE1RYS4</accession>
<dbReference type="InterPro" id="IPR018086">
    <property type="entry name" value="NADH_UbQ_OxRdtase_su1_CS"/>
</dbReference>
<dbReference type="PANTHER" id="PTHR30070:SF1">
    <property type="entry name" value="CYTOCHROME C BIOGENESIS B-RELATED"/>
    <property type="match status" value="1"/>
</dbReference>
<keyword evidence="6" id="KW-1133">Transmembrane helix</keyword>
<evidence type="ECO:0000256" key="5">
    <source>
        <dbReference type="ARBA" id="ARBA00022748"/>
    </source>
</evidence>
<dbReference type="PROSITE" id="PS00667">
    <property type="entry name" value="COMPLEX1_ND1_1"/>
    <property type="match status" value="1"/>
</dbReference>
<organism evidence="9 10">
    <name type="scientific">Anisodus tanguticus</name>
    <dbReference type="NCBI Taxonomy" id="243964"/>
    <lineage>
        <taxon>Eukaryota</taxon>
        <taxon>Viridiplantae</taxon>
        <taxon>Streptophyta</taxon>
        <taxon>Embryophyta</taxon>
        <taxon>Tracheophyta</taxon>
        <taxon>Spermatophyta</taxon>
        <taxon>Magnoliopsida</taxon>
        <taxon>eudicotyledons</taxon>
        <taxon>Gunneridae</taxon>
        <taxon>Pentapetalae</taxon>
        <taxon>asterids</taxon>
        <taxon>lamiids</taxon>
        <taxon>Solanales</taxon>
        <taxon>Solanaceae</taxon>
        <taxon>Solanoideae</taxon>
        <taxon>Hyoscyameae</taxon>
        <taxon>Anisodus</taxon>
    </lineage>
</organism>
<comment type="subcellular location">
    <subcellularLocation>
        <location evidence="1">Membrane</location>
        <topology evidence="1">Multi-pass membrane protein</topology>
    </subcellularLocation>
</comment>
<dbReference type="GO" id="GO:1903607">
    <property type="term" value="P:cytochrome c biosynthetic process"/>
    <property type="evidence" value="ECO:0007669"/>
    <property type="project" value="TreeGrafter"/>
</dbReference>
<comment type="caution">
    <text evidence="9">The sequence shown here is derived from an EMBL/GenBank/DDBJ whole genome shotgun (WGS) entry which is preliminary data.</text>
</comment>